<comment type="caution">
    <text evidence="2">The sequence shown here is derived from an EMBL/GenBank/DDBJ whole genome shotgun (WGS) entry which is preliminary data.</text>
</comment>
<protein>
    <submittedName>
        <fullName evidence="2">66.9 kDa protein R07B1.8 in chromosome X</fullName>
    </submittedName>
</protein>
<name>A0AAD4NBU7_9BILA</name>
<dbReference type="AlphaFoldDB" id="A0AAD4NBU7"/>
<proteinExistence type="predicted"/>
<keyword evidence="3" id="KW-1185">Reference proteome</keyword>
<gene>
    <name evidence="2" type="ORF">DdX_03539</name>
</gene>
<feature type="region of interest" description="Disordered" evidence="1">
    <location>
        <begin position="586"/>
        <end position="635"/>
    </location>
</feature>
<dbReference type="EMBL" id="JAKKPZ010000003">
    <property type="protein sequence ID" value="KAI1723381.1"/>
    <property type="molecule type" value="Genomic_DNA"/>
</dbReference>
<organism evidence="2 3">
    <name type="scientific">Ditylenchus destructor</name>
    <dbReference type="NCBI Taxonomy" id="166010"/>
    <lineage>
        <taxon>Eukaryota</taxon>
        <taxon>Metazoa</taxon>
        <taxon>Ecdysozoa</taxon>
        <taxon>Nematoda</taxon>
        <taxon>Chromadorea</taxon>
        <taxon>Rhabditida</taxon>
        <taxon>Tylenchina</taxon>
        <taxon>Tylenchomorpha</taxon>
        <taxon>Sphaerularioidea</taxon>
        <taxon>Anguinidae</taxon>
        <taxon>Anguininae</taxon>
        <taxon>Ditylenchus</taxon>
    </lineage>
</organism>
<evidence type="ECO:0000313" key="3">
    <source>
        <dbReference type="Proteomes" id="UP001201812"/>
    </source>
</evidence>
<feature type="region of interest" description="Disordered" evidence="1">
    <location>
        <begin position="18"/>
        <end position="76"/>
    </location>
</feature>
<dbReference type="Proteomes" id="UP001201812">
    <property type="component" value="Unassembled WGS sequence"/>
</dbReference>
<feature type="compositionally biased region" description="Polar residues" evidence="1">
    <location>
        <begin position="586"/>
        <end position="610"/>
    </location>
</feature>
<reference evidence="2" key="1">
    <citation type="submission" date="2022-01" db="EMBL/GenBank/DDBJ databases">
        <title>Genome Sequence Resource for Two Populations of Ditylenchus destructor, the Migratory Endoparasitic Phytonematode.</title>
        <authorList>
            <person name="Zhang H."/>
            <person name="Lin R."/>
            <person name="Xie B."/>
        </authorList>
    </citation>
    <scope>NUCLEOTIDE SEQUENCE</scope>
    <source>
        <strain evidence="2">BazhouSP</strain>
    </source>
</reference>
<accession>A0AAD4NBU7</accession>
<sequence>MAKELVGIFLGSSIAIGLKESERKPEPKRHGKSDQAITLATTEGDMLPKNAKKAASLQPVSKKKTTRKGSRDKPTHVVPACNKVKEKTLALHTLDATTDKDLKQSGYVVSNTVDPSRFTGTKTKPTIGKTATDATLDKALMNDQGYEASVTCDTSQAKTAVSKQEKVCQQENGQSPPWVWMVTNITNESKAREPSKYVSNDIYFACLFSNVGNFTLLHSFNIKFRLKKSIAQSRLVASPLNMVMIKLRKLLLLISFVQSTCGDSPCTDQLQRCGSLVEELERQIHDVKSLAFRDCFTKTQCVQEKIAFDECFGKTLKPFRDTIDKGSSAHNDNLTTISQSYKSQMEQCFLRTNNAGGTTTAPDITSIIVDEDAVYARTIYTPEFADSLWGLVETQTPSIDPQGACLAKDVVTRVFGGGISRIVDSSNPTLNNLNTSCMLSTEELSCYRRTLDENREFHQLIENRDKVLRSCVQSVRLHSGCRKADKSRVRPCVCNARDELENRLLTEVYTAIIEMSNGVIPENFPIPTSQFRFKQSTAEPNTAFQHSDDPITVSSTATITPGVMLNGQCLCTCNQHKQTSSGDIFVGSSSDTLGPVSGSSSRFRTSDQVDGSSRSGSGPASAYYTQQWRQSQPSSSPWYYPPITTAMSTESGIANGFERFFSGMPPIRRRRSQNRINDKH</sequence>
<evidence type="ECO:0000313" key="2">
    <source>
        <dbReference type="EMBL" id="KAI1723381.1"/>
    </source>
</evidence>
<feature type="compositionally biased region" description="Low complexity" evidence="1">
    <location>
        <begin position="626"/>
        <end position="635"/>
    </location>
</feature>
<evidence type="ECO:0000256" key="1">
    <source>
        <dbReference type="SAM" id="MobiDB-lite"/>
    </source>
</evidence>